<gene>
    <name evidence="3" type="ORF">DdX_10312</name>
</gene>
<name>A0AAD4N0Q9_9BILA</name>
<feature type="region of interest" description="Disordered" evidence="1">
    <location>
        <begin position="221"/>
        <end position="254"/>
    </location>
</feature>
<evidence type="ECO:0000313" key="4">
    <source>
        <dbReference type="Proteomes" id="UP001201812"/>
    </source>
</evidence>
<dbReference type="Pfam" id="PF00564">
    <property type="entry name" value="PB1"/>
    <property type="match status" value="1"/>
</dbReference>
<dbReference type="InterPro" id="IPR000270">
    <property type="entry name" value="PB1_dom"/>
</dbReference>
<sequence>MVNNGTIESTVLKSKYGADIRKSQLHHTQDLNFNDLVLMMQRVFQIKASASISLKYRDSEGDWITLANDDDVVFALQHEPSLYVEVFTDGDRVSRQLSPVNTDSIAASRNSVKEEVTYDHRSSTPQRQTAPVGQDLSTSAPASQDGCLQHKNPLTHVDQSIHKEAHEVPPTNQYHQPIPPSSQDQFHQFSNFQHQPTSDGVDASGPPVIQPSVQKEVNVSSAYGNAPPSQPTPQRPPSIGQGSHYGSMTPPVSQEYQYGNHYQQQPQHNYSAVNEYSAPPTIQPSDHKEVVVSSAYGQNAGTNQHGYPGQQQPPQQAPPPSHQPPTSVSAPYGAVPPPPVSQYNASSQQPPMAQPPQHMAPYSGGSYQPATNYGGAPQQPPLAPPPSQQQPSFAPPPVSSVIGGAPSQNPFARGPGQGYGRPSTNQGNYY</sequence>
<feature type="compositionally biased region" description="Low complexity" evidence="1">
    <location>
        <begin position="348"/>
        <end position="361"/>
    </location>
</feature>
<dbReference type="GO" id="GO:0070971">
    <property type="term" value="C:endoplasmic reticulum exit site"/>
    <property type="evidence" value="ECO:0007669"/>
    <property type="project" value="TreeGrafter"/>
</dbReference>
<feature type="compositionally biased region" description="Polar residues" evidence="1">
    <location>
        <begin position="295"/>
        <end position="305"/>
    </location>
</feature>
<feature type="compositionally biased region" description="Polar residues" evidence="1">
    <location>
        <begin position="240"/>
        <end position="254"/>
    </location>
</feature>
<dbReference type="Proteomes" id="UP001201812">
    <property type="component" value="Unassembled WGS sequence"/>
</dbReference>
<evidence type="ECO:0000313" key="3">
    <source>
        <dbReference type="EMBL" id="KAI1711066.1"/>
    </source>
</evidence>
<comment type="caution">
    <text evidence="3">The sequence shown here is derived from an EMBL/GenBank/DDBJ whole genome shotgun (WGS) entry which is preliminary data.</text>
</comment>
<dbReference type="SMART" id="SM00666">
    <property type="entry name" value="PB1"/>
    <property type="match status" value="1"/>
</dbReference>
<accession>A0AAD4N0Q9</accession>
<reference evidence="3" key="1">
    <citation type="submission" date="2022-01" db="EMBL/GenBank/DDBJ databases">
        <title>Genome Sequence Resource for Two Populations of Ditylenchus destructor, the Migratory Endoparasitic Phytonematode.</title>
        <authorList>
            <person name="Zhang H."/>
            <person name="Lin R."/>
            <person name="Xie B."/>
        </authorList>
    </citation>
    <scope>NUCLEOTIDE SEQUENCE</scope>
    <source>
        <strain evidence="3">BazhouSP</strain>
    </source>
</reference>
<organism evidence="3 4">
    <name type="scientific">Ditylenchus destructor</name>
    <dbReference type="NCBI Taxonomy" id="166010"/>
    <lineage>
        <taxon>Eukaryota</taxon>
        <taxon>Metazoa</taxon>
        <taxon>Ecdysozoa</taxon>
        <taxon>Nematoda</taxon>
        <taxon>Chromadorea</taxon>
        <taxon>Rhabditida</taxon>
        <taxon>Tylenchina</taxon>
        <taxon>Tylenchomorpha</taxon>
        <taxon>Sphaerularioidea</taxon>
        <taxon>Anguinidae</taxon>
        <taxon>Anguininae</taxon>
        <taxon>Ditylenchus</taxon>
    </lineage>
</organism>
<feature type="region of interest" description="Disordered" evidence="1">
    <location>
        <begin position="104"/>
        <end position="150"/>
    </location>
</feature>
<proteinExistence type="predicted"/>
<feature type="compositionally biased region" description="Pro residues" evidence="1">
    <location>
        <begin position="378"/>
        <end position="398"/>
    </location>
</feature>
<dbReference type="GO" id="GO:0042802">
    <property type="term" value="F:identical protein binding"/>
    <property type="evidence" value="ECO:0007669"/>
    <property type="project" value="InterPro"/>
</dbReference>
<dbReference type="AlphaFoldDB" id="A0AAD4N0Q9"/>
<dbReference type="InterPro" id="IPR053793">
    <property type="entry name" value="PB1-like"/>
</dbReference>
<feature type="region of interest" description="Disordered" evidence="1">
    <location>
        <begin position="275"/>
        <end position="430"/>
    </location>
</feature>
<dbReference type="EMBL" id="JAKKPZ010000023">
    <property type="protein sequence ID" value="KAI1711066.1"/>
    <property type="molecule type" value="Genomic_DNA"/>
</dbReference>
<feature type="domain" description="PB1" evidence="2">
    <location>
        <begin position="9"/>
        <end position="98"/>
    </location>
</feature>
<dbReference type="PANTHER" id="PTHR15335">
    <property type="entry name" value="PROTEIN TFG"/>
    <property type="match status" value="1"/>
</dbReference>
<dbReference type="PANTHER" id="PTHR15335:SF7">
    <property type="entry name" value="PROTEIN TFG"/>
    <property type="match status" value="1"/>
</dbReference>
<dbReference type="InterPro" id="IPR033512">
    <property type="entry name" value="TFG"/>
</dbReference>
<evidence type="ECO:0000259" key="2">
    <source>
        <dbReference type="PROSITE" id="PS51745"/>
    </source>
</evidence>
<feature type="compositionally biased region" description="Basic and acidic residues" evidence="1">
    <location>
        <begin position="111"/>
        <end position="122"/>
    </location>
</feature>
<dbReference type="PROSITE" id="PS51745">
    <property type="entry name" value="PB1"/>
    <property type="match status" value="1"/>
</dbReference>
<keyword evidence="4" id="KW-1185">Reference proteome</keyword>
<dbReference type="GO" id="GO:0048208">
    <property type="term" value="P:COPII vesicle coating"/>
    <property type="evidence" value="ECO:0007669"/>
    <property type="project" value="InterPro"/>
</dbReference>
<protein>
    <submittedName>
        <fullName evidence="3">PB1 domain-containing protein</fullName>
    </submittedName>
</protein>
<dbReference type="SUPFAM" id="SSF54277">
    <property type="entry name" value="CAD &amp; PB1 domains"/>
    <property type="match status" value="1"/>
</dbReference>
<evidence type="ECO:0000256" key="1">
    <source>
        <dbReference type="SAM" id="MobiDB-lite"/>
    </source>
</evidence>
<dbReference type="Gene3D" id="3.10.20.90">
    <property type="entry name" value="Phosphatidylinositol 3-kinase Catalytic Subunit, Chain A, domain 1"/>
    <property type="match status" value="1"/>
</dbReference>
<feature type="compositionally biased region" description="Polar residues" evidence="1">
    <location>
        <begin position="123"/>
        <end position="142"/>
    </location>
</feature>